<dbReference type="Proteomes" id="UP000554482">
    <property type="component" value="Unassembled WGS sequence"/>
</dbReference>
<evidence type="ECO:0000313" key="3">
    <source>
        <dbReference type="Proteomes" id="UP000554482"/>
    </source>
</evidence>
<evidence type="ECO:0000313" key="2">
    <source>
        <dbReference type="EMBL" id="KAF5189586.1"/>
    </source>
</evidence>
<comment type="caution">
    <text evidence="2">The sequence shown here is derived from an EMBL/GenBank/DDBJ whole genome shotgun (WGS) entry which is preliminary data.</text>
</comment>
<gene>
    <name evidence="2" type="ORF">FRX31_020827</name>
</gene>
<keyword evidence="3" id="KW-1185">Reference proteome</keyword>
<dbReference type="AlphaFoldDB" id="A0A7J6VWU0"/>
<evidence type="ECO:0000256" key="1">
    <source>
        <dbReference type="SAM" id="SignalP"/>
    </source>
</evidence>
<dbReference type="EMBL" id="JABWDY010025266">
    <property type="protein sequence ID" value="KAF5189586.1"/>
    <property type="molecule type" value="Genomic_DNA"/>
</dbReference>
<organism evidence="2 3">
    <name type="scientific">Thalictrum thalictroides</name>
    <name type="common">Rue-anemone</name>
    <name type="synonym">Anemone thalictroides</name>
    <dbReference type="NCBI Taxonomy" id="46969"/>
    <lineage>
        <taxon>Eukaryota</taxon>
        <taxon>Viridiplantae</taxon>
        <taxon>Streptophyta</taxon>
        <taxon>Embryophyta</taxon>
        <taxon>Tracheophyta</taxon>
        <taxon>Spermatophyta</taxon>
        <taxon>Magnoliopsida</taxon>
        <taxon>Ranunculales</taxon>
        <taxon>Ranunculaceae</taxon>
        <taxon>Thalictroideae</taxon>
        <taxon>Thalictrum</taxon>
    </lineage>
</organism>
<protein>
    <recommendedName>
        <fullName evidence="4">Secreted protein</fullName>
    </recommendedName>
</protein>
<evidence type="ECO:0008006" key="4">
    <source>
        <dbReference type="Google" id="ProtNLM"/>
    </source>
</evidence>
<name>A0A7J6VWU0_THATH</name>
<feature type="non-terminal residue" evidence="2">
    <location>
        <position position="1"/>
    </location>
</feature>
<keyword evidence="1" id="KW-0732">Signal</keyword>
<feature type="chain" id="PRO_5029465795" description="Secreted protein" evidence="1">
    <location>
        <begin position="28"/>
        <end position="79"/>
    </location>
</feature>
<sequence>MQAFIRLCGLLVVNFVWKLSVKHISSGADIYVSCLPIDERECSVEHSIFGVRSRLEYGVELKNHQRVFRSIVKLFGSTS</sequence>
<proteinExistence type="predicted"/>
<feature type="signal peptide" evidence="1">
    <location>
        <begin position="1"/>
        <end position="27"/>
    </location>
</feature>
<accession>A0A7J6VWU0</accession>
<reference evidence="2 3" key="1">
    <citation type="submission" date="2020-06" db="EMBL/GenBank/DDBJ databases">
        <title>Transcriptomic and genomic resources for Thalictrum thalictroides and T. hernandezii: Facilitating candidate gene discovery in an emerging model plant lineage.</title>
        <authorList>
            <person name="Arias T."/>
            <person name="Riano-Pachon D.M."/>
            <person name="Di Stilio V.S."/>
        </authorList>
    </citation>
    <scope>NUCLEOTIDE SEQUENCE [LARGE SCALE GENOMIC DNA]</scope>
    <source>
        <strain evidence="3">cv. WT478/WT964</strain>
        <tissue evidence="2">Leaves</tissue>
    </source>
</reference>
<dbReference type="OrthoDB" id="1733332at2759"/>